<dbReference type="STRING" id="1097556.R4XG04"/>
<protein>
    <recommendedName>
        <fullName evidence="10">Holocytochrome c-type synthase</fullName>
        <ecNumber evidence="10">4.4.1.17</ecNumber>
    </recommendedName>
</protein>
<feature type="compositionally biased region" description="Polar residues" evidence="11">
    <location>
        <begin position="18"/>
        <end position="30"/>
    </location>
</feature>
<feature type="region of interest" description="Disordered" evidence="11">
    <location>
        <begin position="1"/>
        <end position="65"/>
    </location>
</feature>
<gene>
    <name evidence="12" type="ORF">TAPDE_002334</name>
</gene>
<evidence type="ECO:0000313" key="13">
    <source>
        <dbReference type="Proteomes" id="UP000013776"/>
    </source>
</evidence>
<dbReference type="GO" id="GO:0005743">
    <property type="term" value="C:mitochondrial inner membrane"/>
    <property type="evidence" value="ECO:0007669"/>
    <property type="project" value="UniProtKB-SubCell"/>
</dbReference>
<dbReference type="AlphaFoldDB" id="R4XG04"/>
<keyword evidence="6 10" id="KW-0408">Iron</keyword>
<dbReference type="Proteomes" id="UP000013776">
    <property type="component" value="Unassembled WGS sequence"/>
</dbReference>
<evidence type="ECO:0000256" key="7">
    <source>
        <dbReference type="ARBA" id="ARBA00023128"/>
    </source>
</evidence>
<dbReference type="PANTHER" id="PTHR12743">
    <property type="entry name" value="CYTOCHROME C1 HEME LYASE"/>
    <property type="match status" value="1"/>
</dbReference>
<keyword evidence="8 10" id="KW-0472">Membrane</keyword>
<organism evidence="12 13">
    <name type="scientific">Taphrina deformans (strain PYCC 5710 / ATCC 11124 / CBS 356.35 / IMI 108563 / JCM 9778 / NBRC 8474)</name>
    <name type="common">Peach leaf curl fungus</name>
    <name type="synonym">Lalaria deformans</name>
    <dbReference type="NCBI Taxonomy" id="1097556"/>
    <lineage>
        <taxon>Eukaryota</taxon>
        <taxon>Fungi</taxon>
        <taxon>Dikarya</taxon>
        <taxon>Ascomycota</taxon>
        <taxon>Taphrinomycotina</taxon>
        <taxon>Taphrinomycetes</taxon>
        <taxon>Taphrinales</taxon>
        <taxon>Taphrinaceae</taxon>
        <taxon>Taphrina</taxon>
    </lineage>
</organism>
<dbReference type="PROSITE" id="PS00821">
    <property type="entry name" value="CYTO_HEME_LYASE_1"/>
    <property type="match status" value="1"/>
</dbReference>
<sequence length="257" mass="28735">MGWFWAERSSDSPIAHASLTSQRNSASSEAQCPVMHTAPSSQPGASGRCPVDHSGSKSEGSINPLNMMPSKLSQKRISEAQAVHLPTDREISTIPKSRDGEKWEYPSAQQLYNAMVRKGYSQSGEHVESMLSVHNFLNEGAWKEILDWELRAAPTSEPSLMRFTGRPNSLSPKAYLYSTLWGGQAPFDRHDWFVDRSGREVRYVIDYYEAPNDEHGEPVFFLDIRPALDSPGAVYQRITRWTEETWTKAAGRGGVAS</sequence>
<comment type="caution">
    <text evidence="12">The sequence shown here is derived from an EMBL/GenBank/DDBJ whole genome shotgun (WGS) entry which is preliminary data.</text>
</comment>
<reference evidence="12 13" key="1">
    <citation type="journal article" date="2013" name="MBio">
        <title>Genome sequencing of the plant pathogen Taphrina deformans, the causal agent of peach leaf curl.</title>
        <authorList>
            <person name="Cisse O.H."/>
            <person name="Almeida J.M.G.C.F."/>
            <person name="Fonseca A."/>
            <person name="Kumar A.A."/>
            <person name="Salojaervi J."/>
            <person name="Overmyer K."/>
            <person name="Hauser P.M."/>
            <person name="Pagni M."/>
        </authorList>
    </citation>
    <scope>NUCLEOTIDE SEQUENCE [LARGE SCALE GENOMIC DNA]</scope>
    <source>
        <strain evidence="13">PYCC 5710 / ATCC 11124 / CBS 356.35 / IMI 108563 / JCM 9778 / NBRC 8474</strain>
    </source>
</reference>
<keyword evidence="7 10" id="KW-0496">Mitochondrion</keyword>
<evidence type="ECO:0000256" key="6">
    <source>
        <dbReference type="ARBA" id="ARBA00023004"/>
    </source>
</evidence>
<evidence type="ECO:0000256" key="2">
    <source>
        <dbReference type="ARBA" id="ARBA00007255"/>
    </source>
</evidence>
<dbReference type="InterPro" id="IPR000511">
    <property type="entry name" value="Holocyt_c/c1_synthase"/>
</dbReference>
<evidence type="ECO:0000313" key="12">
    <source>
        <dbReference type="EMBL" id="CCG82314.1"/>
    </source>
</evidence>
<dbReference type="EMBL" id="CAHR02000080">
    <property type="protein sequence ID" value="CCG82314.1"/>
    <property type="molecule type" value="Genomic_DNA"/>
</dbReference>
<evidence type="ECO:0000256" key="1">
    <source>
        <dbReference type="ARBA" id="ARBA00004273"/>
    </source>
</evidence>
<dbReference type="EC" id="4.4.1.17" evidence="10"/>
<dbReference type="VEuPathDB" id="FungiDB:TAPDE_002334"/>
<dbReference type="PANTHER" id="PTHR12743:SF3">
    <property type="entry name" value="HOLOCYTOCHROME-C SYNTHASE"/>
    <property type="match status" value="1"/>
</dbReference>
<evidence type="ECO:0000256" key="10">
    <source>
        <dbReference type="RuleBase" id="RU363130"/>
    </source>
</evidence>
<keyword evidence="5 10" id="KW-0999">Mitochondrion inner membrane</keyword>
<evidence type="ECO:0000256" key="5">
    <source>
        <dbReference type="ARBA" id="ARBA00022792"/>
    </source>
</evidence>
<keyword evidence="4 10" id="KW-0479">Metal-binding</keyword>
<evidence type="ECO:0000256" key="4">
    <source>
        <dbReference type="ARBA" id="ARBA00022723"/>
    </source>
</evidence>
<dbReference type="eggNOG" id="KOG3996">
    <property type="taxonomic scope" value="Eukaryota"/>
</dbReference>
<name>R4XG04_TAPDE</name>
<dbReference type="Pfam" id="PF01265">
    <property type="entry name" value="Cyto_heme_lyase"/>
    <property type="match status" value="2"/>
</dbReference>
<dbReference type="GO" id="GO:0046872">
    <property type="term" value="F:metal ion binding"/>
    <property type="evidence" value="ECO:0007669"/>
    <property type="project" value="UniProtKB-KW"/>
</dbReference>
<dbReference type="OrthoDB" id="1158011at2759"/>
<accession>R4XG04</accession>
<evidence type="ECO:0000256" key="8">
    <source>
        <dbReference type="ARBA" id="ARBA00023136"/>
    </source>
</evidence>
<comment type="catalytic activity">
    <reaction evidence="10">
        <text>holo-[cytochrome c] = apo-[cytochrome c] + heme b</text>
        <dbReference type="Rhea" id="RHEA:22648"/>
        <dbReference type="Rhea" id="RHEA-COMP:10725"/>
        <dbReference type="Rhea" id="RHEA-COMP:10726"/>
        <dbReference type="ChEBI" id="CHEBI:29950"/>
        <dbReference type="ChEBI" id="CHEBI:60344"/>
        <dbReference type="ChEBI" id="CHEBI:83739"/>
        <dbReference type="EC" id="4.4.1.17"/>
    </reaction>
</comment>
<comment type="function">
    <text evidence="10">Lyase that catalyzes the covalent linking of the heme group to the cytochrome C apoprotein to produce the mature functional cytochrome.</text>
</comment>
<evidence type="ECO:0000256" key="9">
    <source>
        <dbReference type="ARBA" id="ARBA00023239"/>
    </source>
</evidence>
<keyword evidence="9 10" id="KW-0456">Lyase</keyword>
<keyword evidence="13" id="KW-1185">Reference proteome</keyword>
<keyword evidence="3 10" id="KW-0349">Heme</keyword>
<evidence type="ECO:0000256" key="11">
    <source>
        <dbReference type="SAM" id="MobiDB-lite"/>
    </source>
</evidence>
<proteinExistence type="inferred from homology"/>
<comment type="subcellular location">
    <subcellularLocation>
        <location evidence="1 10">Mitochondrion inner membrane</location>
    </subcellularLocation>
</comment>
<comment type="similarity">
    <text evidence="2 10">Belongs to the cytochrome c-type heme lyase family.</text>
</comment>
<evidence type="ECO:0000256" key="3">
    <source>
        <dbReference type="ARBA" id="ARBA00022617"/>
    </source>
</evidence>
<dbReference type="PROSITE" id="PS00822">
    <property type="entry name" value="CYTO_HEME_LYASE_2"/>
    <property type="match status" value="1"/>
</dbReference>
<dbReference type="GO" id="GO:0004408">
    <property type="term" value="F:holocytochrome-c synthase activity"/>
    <property type="evidence" value="ECO:0007669"/>
    <property type="project" value="UniProtKB-EC"/>
</dbReference>